<keyword evidence="1" id="KW-0812">Transmembrane</keyword>
<name>A0A0H3FWH1_KLEAK</name>
<dbReference type="KEGG" id="eae:EAE_18825"/>
<dbReference type="OrthoDB" id="6504753at2"/>
<reference evidence="2 3" key="1">
    <citation type="journal article" date="2012" name="J. Bacteriol.">
        <title>Complete genome sequence of Enterobacter aerogenes KCTC 2190.</title>
        <authorList>
            <person name="Shin S.H."/>
            <person name="Kim S."/>
            <person name="Kim J.Y."/>
            <person name="Lee S."/>
            <person name="Um Y."/>
            <person name="Oh M.K."/>
            <person name="Kim Y.R."/>
            <person name="Lee J."/>
            <person name="Yang K.S."/>
        </authorList>
    </citation>
    <scope>NUCLEOTIDE SEQUENCE [LARGE SCALE GENOMIC DNA]</scope>
    <source>
        <strain evidence="2 3">KCTC 2190</strain>
    </source>
</reference>
<dbReference type="eggNOG" id="ENOG5032SVV">
    <property type="taxonomic scope" value="Bacteria"/>
</dbReference>
<dbReference type="PATRIC" id="fig|1028307.3.peg.3761"/>
<sequence>MDNNQQDPPEINENLQALRFEYNFRRYGVVFLAIIIIAALCGLFSSGFLSSAHHENSASSLTVDYDRFARLMSETEVNVQVKNSGLAHTSVDFSPTLLSHYQIGDIRPQPDKMYSANGHLILVYNENSSGAPLSLWLSITPKTFGKLSTTLQANRQPAVTFSQFVFP</sequence>
<accession>A0A0H3FWH1</accession>
<evidence type="ECO:0000256" key="1">
    <source>
        <dbReference type="SAM" id="Phobius"/>
    </source>
</evidence>
<keyword evidence="1" id="KW-1133">Transmembrane helix</keyword>
<dbReference type="RefSeq" id="WP_015705355.1">
    <property type="nucleotide sequence ID" value="NC_015663.1"/>
</dbReference>
<evidence type="ECO:0000313" key="3">
    <source>
        <dbReference type="Proteomes" id="UP000008881"/>
    </source>
</evidence>
<feature type="transmembrane region" description="Helical" evidence="1">
    <location>
        <begin position="27"/>
        <end position="49"/>
    </location>
</feature>
<protein>
    <submittedName>
        <fullName evidence="2">Uncharacterized protein</fullName>
    </submittedName>
</protein>
<dbReference type="AlphaFoldDB" id="A0A0H3FWH1"/>
<dbReference type="HOGENOM" id="CLU_132648_0_0_6"/>
<dbReference type="GeneID" id="93311949"/>
<keyword evidence="1" id="KW-0472">Membrane</keyword>
<gene>
    <name evidence="2" type="ordered locus">EAE_18825</name>
</gene>
<dbReference type="EMBL" id="CP002824">
    <property type="protein sequence ID" value="AEG98672.1"/>
    <property type="molecule type" value="Genomic_DNA"/>
</dbReference>
<evidence type="ECO:0000313" key="2">
    <source>
        <dbReference type="EMBL" id="AEG98672.1"/>
    </source>
</evidence>
<organism evidence="2 3">
    <name type="scientific">Klebsiella aerogenes (strain ATCC 13048 / DSM 30053 / CCUG 1429 / JCM 1235 / KCTC 2190 / NBRC 13534 / NCIMB 10102 / NCTC 10006 / CDC 819-56)</name>
    <name type="common">Enterobacter aerogenes</name>
    <dbReference type="NCBI Taxonomy" id="1028307"/>
    <lineage>
        <taxon>Bacteria</taxon>
        <taxon>Pseudomonadati</taxon>
        <taxon>Pseudomonadota</taxon>
        <taxon>Gammaproteobacteria</taxon>
        <taxon>Enterobacterales</taxon>
        <taxon>Enterobacteriaceae</taxon>
        <taxon>Klebsiella/Raoultella group</taxon>
        <taxon>Klebsiella</taxon>
    </lineage>
</organism>
<keyword evidence="3" id="KW-1185">Reference proteome</keyword>
<proteinExistence type="predicted"/>
<dbReference type="Proteomes" id="UP000008881">
    <property type="component" value="Chromosome"/>
</dbReference>